<keyword evidence="5 15" id="KW-0444">Lipid biosynthesis</keyword>
<reference evidence="16" key="3">
    <citation type="submission" date="2025-09" db="UniProtKB">
        <authorList>
            <consortium name="Ensembl"/>
        </authorList>
    </citation>
    <scope>IDENTIFICATION</scope>
</reference>
<evidence type="ECO:0000256" key="9">
    <source>
        <dbReference type="ARBA" id="ARBA00023098"/>
    </source>
</evidence>
<dbReference type="KEGG" id="sfm:108938766"/>
<keyword evidence="15" id="KW-0256">Endoplasmic reticulum</keyword>
<comment type="subcellular location">
    <subcellularLocation>
        <location evidence="15">Endoplasmic reticulum membrane</location>
        <topology evidence="15">Multi-pass membrane protein</topology>
    </subcellularLocation>
    <subcellularLocation>
        <location evidence="1">Membrane</location>
        <topology evidence="1">Multi-pass membrane protein</topology>
    </subcellularLocation>
</comment>
<proteinExistence type="inferred from homology"/>
<accession>A0A8C9TKG1</accession>
<dbReference type="GO" id="GO:0005789">
    <property type="term" value="C:endoplasmic reticulum membrane"/>
    <property type="evidence" value="ECO:0007669"/>
    <property type="project" value="UniProtKB-SubCell"/>
</dbReference>
<comment type="pathway">
    <text evidence="2 15">Lipid metabolism; fatty acid biosynthesis.</text>
</comment>
<comment type="catalytic activity">
    <reaction evidence="13">
        <text>(3R)-hydroxyhexadecanoyl-CoA = (2E)-hexadecenoyl-CoA + H2O</text>
        <dbReference type="Rhea" id="RHEA:39159"/>
        <dbReference type="ChEBI" id="CHEBI:15377"/>
        <dbReference type="ChEBI" id="CHEBI:61526"/>
        <dbReference type="ChEBI" id="CHEBI:74278"/>
    </reaction>
    <physiologicalReaction direction="left-to-right" evidence="13">
        <dbReference type="Rhea" id="RHEA:39160"/>
    </physiologicalReaction>
</comment>
<evidence type="ECO:0000256" key="5">
    <source>
        <dbReference type="ARBA" id="ARBA00022516"/>
    </source>
</evidence>
<evidence type="ECO:0000256" key="3">
    <source>
        <dbReference type="ARBA" id="ARBA00007811"/>
    </source>
</evidence>
<dbReference type="GeneID" id="108938766"/>
<dbReference type="CTD" id="401494"/>
<dbReference type="Proteomes" id="UP000694397">
    <property type="component" value="Chromosome 5"/>
</dbReference>
<evidence type="ECO:0000313" key="16">
    <source>
        <dbReference type="Ensembl" id="ENSSFOP00015053048.1"/>
    </source>
</evidence>
<comment type="function">
    <text evidence="15">Catalyzes the third of the four reactions of the long-chain fatty acids elongation cycle. This endoplasmic reticulum-bound enzymatic process, allows the addition of two carbons to the chain of long- and very long-chain fatty acids/VLCFAs per cycle. This enzyme catalyzes the dehydration of the 3-hydroxyacyl-CoA intermediate into trans-2,3-enoyl-CoA, within each cycle of fatty acid elongation. Thereby, it participates to the production of VLCFAs of different chain lengths that are involved in multiple biological processes as precursors of membrane lipids and lipid mediators.</text>
</comment>
<keyword evidence="8 15" id="KW-1133">Transmembrane helix</keyword>
<dbReference type="Pfam" id="PF04387">
    <property type="entry name" value="PTPLA"/>
    <property type="match status" value="1"/>
</dbReference>
<dbReference type="GO" id="GO:0030497">
    <property type="term" value="P:fatty acid elongation"/>
    <property type="evidence" value="ECO:0007669"/>
    <property type="project" value="TreeGrafter"/>
</dbReference>
<keyword evidence="6 15" id="KW-0812">Transmembrane</keyword>
<keyword evidence="7 15" id="KW-0276">Fatty acid metabolism</keyword>
<keyword evidence="11 15" id="KW-0275">Fatty acid biosynthesis</keyword>
<sequence>MTVCVTSEHAGPKSSFPQFLPLHLKCENGLQIHQQQTSQEQHKMRCSIRLMYLFLYNLLQFCGHTWIFANMTARFLSFGGDALDDTFYSVGVVMSSCQLLSALELFHIADGLEKGPLLPRFVQVTERIFLLFVVIIGEEEIQTKPIVCALFYLWNVLGLLRYPHQLMCLFSTPSLNMLWVHHTLWIPVYPLSVLAEGVTVFQALPYFRSQNAGLTQPPSASIHLPYLLQGYLPLLAAGACVAEWQLMRDRRQQLDTWNKKLKRK</sequence>
<evidence type="ECO:0000256" key="4">
    <source>
        <dbReference type="ARBA" id="ARBA00013122"/>
    </source>
</evidence>
<keyword evidence="10 15" id="KW-0472">Membrane</keyword>
<reference evidence="16 17" key="1">
    <citation type="submission" date="2019-04" db="EMBL/GenBank/DDBJ databases">
        <authorList>
            <consortium name="Wellcome Sanger Institute Data Sharing"/>
        </authorList>
    </citation>
    <scope>NUCLEOTIDE SEQUENCE [LARGE SCALE GENOMIC DNA]</scope>
</reference>
<organism evidence="16 17">
    <name type="scientific">Scleropages formosus</name>
    <name type="common">Asian bonytongue</name>
    <name type="synonym">Osteoglossum formosum</name>
    <dbReference type="NCBI Taxonomy" id="113540"/>
    <lineage>
        <taxon>Eukaryota</taxon>
        <taxon>Metazoa</taxon>
        <taxon>Chordata</taxon>
        <taxon>Craniata</taxon>
        <taxon>Vertebrata</taxon>
        <taxon>Euteleostomi</taxon>
        <taxon>Actinopterygii</taxon>
        <taxon>Neopterygii</taxon>
        <taxon>Teleostei</taxon>
        <taxon>Osteoglossocephala</taxon>
        <taxon>Osteoglossomorpha</taxon>
        <taxon>Osteoglossiformes</taxon>
        <taxon>Osteoglossidae</taxon>
        <taxon>Scleropages</taxon>
    </lineage>
</organism>
<dbReference type="GeneTree" id="ENSGT00530000062962"/>
<evidence type="ECO:0000256" key="2">
    <source>
        <dbReference type="ARBA" id="ARBA00005194"/>
    </source>
</evidence>
<dbReference type="GO" id="GO:0030148">
    <property type="term" value="P:sphingolipid biosynthetic process"/>
    <property type="evidence" value="ECO:0007669"/>
    <property type="project" value="TreeGrafter"/>
</dbReference>
<comment type="caution">
    <text evidence="15">Lacks conserved residue(s) required for the propagation of feature annotation.</text>
</comment>
<name>A0A8C9TKG1_SCLFO</name>
<evidence type="ECO:0000256" key="13">
    <source>
        <dbReference type="ARBA" id="ARBA00023688"/>
    </source>
</evidence>
<evidence type="ECO:0000256" key="14">
    <source>
        <dbReference type="ARBA" id="ARBA00023727"/>
    </source>
</evidence>
<dbReference type="RefSeq" id="XP_018615159.1">
    <property type="nucleotide sequence ID" value="XM_018759643.1"/>
</dbReference>
<gene>
    <name evidence="16" type="primary">HACD4</name>
    <name evidence="16" type="synonym">hacd4</name>
</gene>
<evidence type="ECO:0000313" key="17">
    <source>
        <dbReference type="Proteomes" id="UP000694397"/>
    </source>
</evidence>
<dbReference type="InterPro" id="IPR007482">
    <property type="entry name" value="Tyr_Pase-like_PTPLA"/>
</dbReference>
<evidence type="ECO:0000256" key="15">
    <source>
        <dbReference type="RuleBase" id="RU363109"/>
    </source>
</evidence>
<reference evidence="16" key="2">
    <citation type="submission" date="2025-08" db="UniProtKB">
        <authorList>
            <consortium name="Ensembl"/>
        </authorList>
    </citation>
    <scope>IDENTIFICATION</scope>
</reference>
<evidence type="ECO:0000256" key="1">
    <source>
        <dbReference type="ARBA" id="ARBA00004141"/>
    </source>
</evidence>
<dbReference type="PANTHER" id="PTHR11035:SF16">
    <property type="entry name" value="VERY-LONG-CHAIN (3R)-3-HYDROXYACYL-COA DEHYDRATASE 4"/>
    <property type="match status" value="1"/>
</dbReference>
<dbReference type="PANTHER" id="PTHR11035">
    <property type="entry name" value="VERY-LONG-CHAIN (3R)-3-HYDROXYACYL-COA DEHYDRATASE"/>
    <property type="match status" value="1"/>
</dbReference>
<dbReference type="GO" id="GO:0042761">
    <property type="term" value="P:very long-chain fatty acid biosynthetic process"/>
    <property type="evidence" value="ECO:0007669"/>
    <property type="project" value="TreeGrafter"/>
</dbReference>
<comment type="catalytic activity">
    <reaction evidence="14">
        <text>a very-long-chain (3R)-3-hydroxyacyl-CoA = a very-long-chain (2E)-enoyl-CoA + H2O</text>
        <dbReference type="Rhea" id="RHEA:45812"/>
        <dbReference type="ChEBI" id="CHEBI:15377"/>
        <dbReference type="ChEBI" id="CHEBI:83728"/>
        <dbReference type="ChEBI" id="CHEBI:85440"/>
        <dbReference type="EC" id="4.2.1.134"/>
    </reaction>
    <physiologicalReaction direction="left-to-right" evidence="14">
        <dbReference type="Rhea" id="RHEA:45813"/>
    </physiologicalReaction>
</comment>
<dbReference type="EC" id="4.2.1.134" evidence="4 15"/>
<evidence type="ECO:0000256" key="12">
    <source>
        <dbReference type="ARBA" id="ARBA00023239"/>
    </source>
</evidence>
<protein>
    <recommendedName>
        <fullName evidence="4 15">Very-long-chain (3R)-3-hydroxyacyl-CoA dehydratase</fullName>
        <ecNumber evidence="4 15">4.2.1.134</ecNumber>
    </recommendedName>
</protein>
<evidence type="ECO:0000256" key="6">
    <source>
        <dbReference type="ARBA" id="ARBA00022692"/>
    </source>
</evidence>
<dbReference type="GO" id="GO:0102158">
    <property type="term" value="F:very-long-chain (3R)-3-hydroxyacyl-CoA dehydratase activity"/>
    <property type="evidence" value="ECO:0007669"/>
    <property type="project" value="UniProtKB-EC"/>
</dbReference>
<feature type="transmembrane region" description="Helical" evidence="15">
    <location>
        <begin position="50"/>
        <end position="67"/>
    </location>
</feature>
<comment type="similarity">
    <text evidence="3 15">Belongs to the very long-chain fatty acids dehydratase HACD family.</text>
</comment>
<evidence type="ECO:0000256" key="7">
    <source>
        <dbReference type="ARBA" id="ARBA00022832"/>
    </source>
</evidence>
<keyword evidence="17" id="KW-1185">Reference proteome</keyword>
<evidence type="ECO:0000256" key="10">
    <source>
        <dbReference type="ARBA" id="ARBA00023136"/>
    </source>
</evidence>
<evidence type="ECO:0000256" key="8">
    <source>
        <dbReference type="ARBA" id="ARBA00022989"/>
    </source>
</evidence>
<dbReference type="AlphaFoldDB" id="A0A8C9TKG1"/>
<dbReference type="OrthoDB" id="46988at2759"/>
<keyword evidence="12 15" id="KW-0456">Lyase</keyword>
<dbReference type="RefSeq" id="XP_018615160.1">
    <property type="nucleotide sequence ID" value="XM_018759644.1"/>
</dbReference>
<evidence type="ECO:0000256" key="11">
    <source>
        <dbReference type="ARBA" id="ARBA00023160"/>
    </source>
</evidence>
<dbReference type="UniPathway" id="UPA00094"/>
<keyword evidence="9 15" id="KW-0443">Lipid metabolism</keyword>
<dbReference type="Ensembl" id="ENSSFOT00015045766.1">
    <property type="protein sequence ID" value="ENSSFOP00015053048.1"/>
    <property type="gene ID" value="ENSSFOG00015030533.1"/>
</dbReference>